<protein>
    <submittedName>
        <fullName evidence="1">Uncharacterized protein</fullName>
    </submittedName>
</protein>
<name>A0A1H7UT52_HALLR</name>
<dbReference type="EMBL" id="FOAD01000014">
    <property type="protein sequence ID" value="SEM00004.1"/>
    <property type="molecule type" value="Genomic_DNA"/>
</dbReference>
<proteinExistence type="predicted"/>
<organism evidence="1 2">
    <name type="scientific">Haloferax larsenii</name>
    <dbReference type="NCBI Taxonomy" id="302484"/>
    <lineage>
        <taxon>Archaea</taxon>
        <taxon>Methanobacteriati</taxon>
        <taxon>Methanobacteriota</taxon>
        <taxon>Stenosarchaea group</taxon>
        <taxon>Halobacteria</taxon>
        <taxon>Halobacteriales</taxon>
        <taxon>Haloferacaceae</taxon>
        <taxon>Haloferax</taxon>
    </lineage>
</organism>
<gene>
    <name evidence="1" type="ORF">SAMN04488691_11421</name>
</gene>
<reference evidence="1 2" key="1">
    <citation type="submission" date="2016-10" db="EMBL/GenBank/DDBJ databases">
        <authorList>
            <person name="de Groot N.N."/>
        </authorList>
    </citation>
    <scope>NUCLEOTIDE SEQUENCE [LARGE SCALE GENOMIC DNA]</scope>
    <source>
        <strain evidence="1 2">CDM_5</strain>
    </source>
</reference>
<evidence type="ECO:0000313" key="2">
    <source>
        <dbReference type="Proteomes" id="UP000183894"/>
    </source>
</evidence>
<accession>A0A1H7UT52</accession>
<dbReference type="AlphaFoldDB" id="A0A1H7UT52"/>
<dbReference type="Proteomes" id="UP000183894">
    <property type="component" value="Unassembled WGS sequence"/>
</dbReference>
<sequence>MPVQWVLQETRLQHDLKKGEMWRCSQSNVGIYQKEWMARHLVETHSIDKPENSPVASKIHSNQFRLVQTV</sequence>
<evidence type="ECO:0000313" key="1">
    <source>
        <dbReference type="EMBL" id="SEM00004.1"/>
    </source>
</evidence>